<gene>
    <name evidence="1" type="ORF">ACJDU8_12935</name>
</gene>
<evidence type="ECO:0000313" key="2">
    <source>
        <dbReference type="Proteomes" id="UP001623660"/>
    </source>
</evidence>
<dbReference type="Proteomes" id="UP001623660">
    <property type="component" value="Unassembled WGS sequence"/>
</dbReference>
<reference evidence="1 2" key="1">
    <citation type="submission" date="2024-11" db="EMBL/GenBank/DDBJ databases">
        <authorList>
            <person name="Heng Y.C."/>
            <person name="Lim A.C.H."/>
            <person name="Lee J.K.Y."/>
            <person name="Kittelmann S."/>
        </authorList>
    </citation>
    <scope>NUCLEOTIDE SEQUENCE [LARGE SCALE GENOMIC DNA]</scope>
    <source>
        <strain evidence="1 2">WILCCON 0269</strain>
    </source>
</reference>
<dbReference type="EMBL" id="JBJHZX010000018">
    <property type="protein sequence ID" value="MFL0196454.1"/>
    <property type="molecule type" value="Genomic_DNA"/>
</dbReference>
<protein>
    <submittedName>
        <fullName evidence="1">Uncharacterized protein</fullName>
    </submittedName>
</protein>
<comment type="caution">
    <text evidence="1">The sequence shown here is derived from an EMBL/GenBank/DDBJ whole genome shotgun (WGS) entry which is preliminary data.</text>
</comment>
<proteinExistence type="predicted"/>
<keyword evidence="2" id="KW-1185">Reference proteome</keyword>
<organism evidence="1 2">
    <name type="scientific">Candidatus Clostridium eludens</name>
    <dbReference type="NCBI Taxonomy" id="3381663"/>
    <lineage>
        <taxon>Bacteria</taxon>
        <taxon>Bacillati</taxon>
        <taxon>Bacillota</taxon>
        <taxon>Clostridia</taxon>
        <taxon>Eubacteriales</taxon>
        <taxon>Clostridiaceae</taxon>
        <taxon>Clostridium</taxon>
    </lineage>
</organism>
<evidence type="ECO:0000313" key="1">
    <source>
        <dbReference type="EMBL" id="MFL0196454.1"/>
    </source>
</evidence>
<sequence length="51" mass="6112">MKSSLSLEKCYEEYEECKSELSEEFKKLLIDLSRDEIIYIVKTSLKYIKTN</sequence>
<accession>A0ABW8SKL5</accession>
<name>A0ABW8SKL5_9CLOT</name>
<dbReference type="RefSeq" id="WP_406792566.1">
    <property type="nucleotide sequence ID" value="NZ_JBJHZX010000018.1"/>
</dbReference>